<sequence>MEKINGISFEDWAAGCGQLTHGMPEEQVIATLGVELPVWQDTMEKFTEKLSDPDLIMKYTEIFSNPNVGPFAGGGQATGEEDWRKVIPDHGAFIRLQREMNIATQKGVDAAQFLEDKGLNIGQYSQASMAFMQQQNEMDSADVYKAYKENSSDLDHKELMDKYFPEYEQYIALVYALEVAVNEAMAQDRFKLDSTAIHAQRDKLNELGIDQNLYNYMYDYYSAWEQEQLEKQGNEAFNAYRFGIIDKVKAGNVAIANVNEEESKTEGLTGDIEF</sequence>
<accession>A0ABY5NUY6</accession>
<keyword evidence="2" id="KW-1185">Reference proteome</keyword>
<organism evidence="1 2">
    <name type="scientific">Paenimyroides aestuarii</name>
    <dbReference type="NCBI Taxonomy" id="2968490"/>
    <lineage>
        <taxon>Bacteria</taxon>
        <taxon>Pseudomonadati</taxon>
        <taxon>Bacteroidota</taxon>
        <taxon>Flavobacteriia</taxon>
        <taxon>Flavobacteriales</taxon>
        <taxon>Flavobacteriaceae</taxon>
        <taxon>Paenimyroides</taxon>
    </lineage>
</organism>
<dbReference type="EMBL" id="CP102382">
    <property type="protein sequence ID" value="UUV22376.1"/>
    <property type="molecule type" value="Genomic_DNA"/>
</dbReference>
<proteinExistence type="predicted"/>
<evidence type="ECO:0000313" key="2">
    <source>
        <dbReference type="Proteomes" id="UP001317001"/>
    </source>
</evidence>
<evidence type="ECO:0000313" key="1">
    <source>
        <dbReference type="EMBL" id="UUV22376.1"/>
    </source>
</evidence>
<reference evidence="1 2" key="1">
    <citation type="submission" date="2022-08" db="EMBL/GenBank/DDBJ databases">
        <title>Myroides zhujiangensis sp. nov., a novel bacterium isolated from sediment in the Pearl River Estuary.</title>
        <authorList>
            <person name="Cui L."/>
        </authorList>
    </citation>
    <scope>NUCLEOTIDE SEQUENCE [LARGE SCALE GENOMIC DNA]</scope>
    <source>
        <strain evidence="1 2">SCSIO 72103</strain>
    </source>
</reference>
<dbReference type="RefSeq" id="WP_257500293.1">
    <property type="nucleotide sequence ID" value="NZ_CP102382.1"/>
</dbReference>
<gene>
    <name evidence="1" type="ORF">NPX36_04875</name>
</gene>
<name>A0ABY5NUY6_9FLAO</name>
<protein>
    <submittedName>
        <fullName evidence="1">Uncharacterized protein</fullName>
    </submittedName>
</protein>
<dbReference type="Proteomes" id="UP001317001">
    <property type="component" value="Chromosome"/>
</dbReference>